<dbReference type="Gene3D" id="1.10.12.10">
    <property type="entry name" value="Lyase 2-enoyl-coa Hydratase, Chain A, domain 2"/>
    <property type="match status" value="1"/>
</dbReference>
<keyword evidence="3" id="KW-1185">Reference proteome</keyword>
<evidence type="ECO:0000256" key="1">
    <source>
        <dbReference type="ARBA" id="ARBA00005254"/>
    </source>
</evidence>
<dbReference type="PANTHER" id="PTHR43459:SF1">
    <property type="entry name" value="EG:BACN32G11.4 PROTEIN"/>
    <property type="match status" value="1"/>
</dbReference>
<accession>A0A3N4RPS7</accession>
<gene>
    <name evidence="2" type="ORF">EDD38_1054</name>
</gene>
<name>A0A3N4RPS7_9ACTN</name>
<comment type="caution">
    <text evidence="2">The sequence shown here is derived from an EMBL/GenBank/DDBJ whole genome shotgun (WGS) entry which is preliminary data.</text>
</comment>
<dbReference type="PANTHER" id="PTHR43459">
    <property type="entry name" value="ENOYL-COA HYDRATASE"/>
    <property type="match status" value="1"/>
</dbReference>
<dbReference type="CDD" id="cd06558">
    <property type="entry name" value="crotonase-like"/>
    <property type="match status" value="1"/>
</dbReference>
<dbReference type="SUPFAM" id="SSF52096">
    <property type="entry name" value="ClpP/crotonase"/>
    <property type="match status" value="1"/>
</dbReference>
<dbReference type="Gene3D" id="3.90.226.10">
    <property type="entry name" value="2-enoyl-CoA Hydratase, Chain A, domain 1"/>
    <property type="match status" value="1"/>
</dbReference>
<sequence length="266" mass="27493">MSDTVRYERDGALAVLTIDRAAAMNALDVPTKIALRDAVTTAATDPDVRAVLLTGAGDKAFCVGQDLKEHVGLLQRQRETGEGALRTVGEHYNPLVRALAGMRKPTVAAVNGIAAGAGASLAFACDFRLLADTAGFNTSFAGVALTADSGASWTLPRLVGHARATELLMLPRTVRADEALTLGLATRVLPAAELAATAREFALTLAGGPTVAYGAIKASLAYGASHSLDELLDKEDELQTLAGNSADHAIAVDAFLAKGKPAFTGR</sequence>
<proteinExistence type="inferred from homology"/>
<dbReference type="Pfam" id="PF00378">
    <property type="entry name" value="ECH_1"/>
    <property type="match status" value="1"/>
</dbReference>
<dbReference type="InterPro" id="IPR029045">
    <property type="entry name" value="ClpP/crotonase-like_dom_sf"/>
</dbReference>
<dbReference type="AlphaFoldDB" id="A0A3N4RPS7"/>
<dbReference type="RefSeq" id="WP_123817445.1">
    <property type="nucleotide sequence ID" value="NZ_RKQG01000001.1"/>
</dbReference>
<organism evidence="2 3">
    <name type="scientific">Kitasatospora cineracea</name>
    <dbReference type="NCBI Taxonomy" id="88074"/>
    <lineage>
        <taxon>Bacteria</taxon>
        <taxon>Bacillati</taxon>
        <taxon>Actinomycetota</taxon>
        <taxon>Actinomycetes</taxon>
        <taxon>Kitasatosporales</taxon>
        <taxon>Streptomycetaceae</taxon>
        <taxon>Kitasatospora</taxon>
    </lineage>
</organism>
<dbReference type="InterPro" id="IPR014748">
    <property type="entry name" value="Enoyl-CoA_hydra_C"/>
</dbReference>
<evidence type="ECO:0000313" key="3">
    <source>
        <dbReference type="Proteomes" id="UP000266906"/>
    </source>
</evidence>
<dbReference type="Proteomes" id="UP000266906">
    <property type="component" value="Unassembled WGS sequence"/>
</dbReference>
<protein>
    <submittedName>
        <fullName evidence="2">Enoyl-CoA hydratase</fullName>
    </submittedName>
</protein>
<dbReference type="InterPro" id="IPR001753">
    <property type="entry name" value="Enoyl-CoA_hydra/iso"/>
</dbReference>
<dbReference type="EMBL" id="RKQG01000001">
    <property type="protein sequence ID" value="RPE32785.1"/>
    <property type="molecule type" value="Genomic_DNA"/>
</dbReference>
<reference evidence="2 3" key="1">
    <citation type="submission" date="2018-11" db="EMBL/GenBank/DDBJ databases">
        <title>Sequencing the genomes of 1000 actinobacteria strains.</title>
        <authorList>
            <person name="Klenk H.-P."/>
        </authorList>
    </citation>
    <scope>NUCLEOTIDE SEQUENCE [LARGE SCALE GENOMIC DNA]</scope>
    <source>
        <strain evidence="2 3">DSM 44781</strain>
    </source>
</reference>
<comment type="similarity">
    <text evidence="1">Belongs to the enoyl-CoA hydratase/isomerase family.</text>
</comment>
<dbReference type="GO" id="GO:0003824">
    <property type="term" value="F:catalytic activity"/>
    <property type="evidence" value="ECO:0007669"/>
    <property type="project" value="UniProtKB-ARBA"/>
</dbReference>
<evidence type="ECO:0000313" key="2">
    <source>
        <dbReference type="EMBL" id="RPE32785.1"/>
    </source>
</evidence>